<reference evidence="1 2" key="1">
    <citation type="journal article" date="2000" name="Nucleic Acids Res.">
        <title>Complete genome sequence of the alkaliphilic bacterium Bacillus halodurans and genomic sequence comparison with Bacillus subtilis.</title>
        <authorList>
            <person name="Takami H."/>
            <person name="Nakasone K."/>
            <person name="Takaki Y."/>
            <person name="Maeno G."/>
            <person name="Sasaki R."/>
            <person name="Masui N."/>
            <person name="Fuji F."/>
            <person name="Hirama C."/>
            <person name="Nakamura Y."/>
            <person name="Ogasawara N."/>
            <person name="Kuhara S."/>
            <person name="Horikoshi K."/>
        </authorList>
    </citation>
    <scope>NUCLEOTIDE SEQUENCE [LARGE SCALE GENOMIC DNA]</scope>
    <source>
        <strain evidence="2">ATCC BAA-125 / DSM 18197 / FERM 7344 / JCM 9153 / C-125</strain>
    </source>
</reference>
<dbReference type="KEGG" id="bha:BH2600"/>
<proteinExistence type="predicted"/>
<evidence type="ECO:0000313" key="1">
    <source>
        <dbReference type="EMBL" id="BAB06319.1"/>
    </source>
</evidence>
<dbReference type="PIR" id="H83974">
    <property type="entry name" value="H83974"/>
</dbReference>
<dbReference type="OrthoDB" id="1646085at2"/>
<dbReference type="InterPro" id="IPR025613">
    <property type="entry name" value="YlbE"/>
</dbReference>
<gene>
    <name evidence="1" type="ordered locus">BH2600</name>
</gene>
<accession>Q9K9P5</accession>
<evidence type="ECO:0000313" key="2">
    <source>
        <dbReference type="Proteomes" id="UP000001258"/>
    </source>
</evidence>
<keyword evidence="2" id="KW-1185">Reference proteome</keyword>
<sequence length="77" mass="9409">MRREVIHVMETNPELKRFCRQHPIWYRRLSRDPQQLAELQKEANYFFGRTFGQRVDRVQKNLGMVMMLIEMLRATRG</sequence>
<dbReference type="HOGENOM" id="CLU_195786_0_0_9"/>
<protein>
    <submittedName>
        <fullName evidence="1">BH2600 protein</fullName>
    </submittedName>
</protein>
<dbReference type="eggNOG" id="ENOG50336YB">
    <property type="taxonomic scope" value="Bacteria"/>
</dbReference>
<dbReference type="STRING" id="272558.gene:10728498"/>
<dbReference type="EMBL" id="BA000004">
    <property type="protein sequence ID" value="BAB06319.1"/>
    <property type="molecule type" value="Genomic_DNA"/>
</dbReference>
<dbReference type="Pfam" id="PF14003">
    <property type="entry name" value="YlbE"/>
    <property type="match status" value="1"/>
</dbReference>
<dbReference type="AlphaFoldDB" id="Q9K9P5"/>
<name>Q9K9P5_HALH5</name>
<dbReference type="RefSeq" id="WP_010898751.1">
    <property type="nucleotide sequence ID" value="NC_002570.2"/>
</dbReference>
<organism evidence="1 2">
    <name type="scientific">Halalkalibacterium halodurans (strain ATCC BAA-125 / DSM 18197 / FERM 7344 / JCM 9153 / C-125)</name>
    <name type="common">Bacillus halodurans</name>
    <dbReference type="NCBI Taxonomy" id="272558"/>
    <lineage>
        <taxon>Bacteria</taxon>
        <taxon>Bacillati</taxon>
        <taxon>Bacillota</taxon>
        <taxon>Bacilli</taxon>
        <taxon>Bacillales</taxon>
        <taxon>Bacillaceae</taxon>
        <taxon>Halalkalibacterium (ex Joshi et al. 2022)</taxon>
    </lineage>
</organism>
<dbReference type="Proteomes" id="UP000001258">
    <property type="component" value="Chromosome"/>
</dbReference>